<evidence type="ECO:0000313" key="1">
    <source>
        <dbReference type="EMBL" id="KAJ8884037.1"/>
    </source>
</evidence>
<reference evidence="1 2" key="1">
    <citation type="submission" date="2023-02" db="EMBL/GenBank/DDBJ databases">
        <title>LHISI_Scaffold_Assembly.</title>
        <authorList>
            <person name="Stuart O.P."/>
            <person name="Cleave R."/>
            <person name="Magrath M.J.L."/>
            <person name="Mikheyev A.S."/>
        </authorList>
    </citation>
    <scope>NUCLEOTIDE SEQUENCE [LARGE SCALE GENOMIC DNA]</scope>
    <source>
        <strain evidence="1">Daus_M_001</strain>
        <tissue evidence="1">Leg muscle</tissue>
    </source>
</reference>
<sequence>MNLCMAMEQVQTLASALDHLSNEESSFDEFSNRAEEKYGILGTDIPSQGEIVTPHIEYMTIQKALLPLNQYRINVTNARFSQEMLGIISAAGRKLQTEMHLLKGKARERYSPNYELTD</sequence>
<organism evidence="1 2">
    <name type="scientific">Dryococelus australis</name>
    <dbReference type="NCBI Taxonomy" id="614101"/>
    <lineage>
        <taxon>Eukaryota</taxon>
        <taxon>Metazoa</taxon>
        <taxon>Ecdysozoa</taxon>
        <taxon>Arthropoda</taxon>
        <taxon>Hexapoda</taxon>
        <taxon>Insecta</taxon>
        <taxon>Pterygota</taxon>
        <taxon>Neoptera</taxon>
        <taxon>Polyneoptera</taxon>
        <taxon>Phasmatodea</taxon>
        <taxon>Verophasmatodea</taxon>
        <taxon>Anareolatae</taxon>
        <taxon>Phasmatidae</taxon>
        <taxon>Eurycanthinae</taxon>
        <taxon>Dryococelus</taxon>
    </lineage>
</organism>
<dbReference type="EMBL" id="JARBHB010000005">
    <property type="protein sequence ID" value="KAJ8884037.1"/>
    <property type="molecule type" value="Genomic_DNA"/>
</dbReference>
<evidence type="ECO:0000313" key="2">
    <source>
        <dbReference type="Proteomes" id="UP001159363"/>
    </source>
</evidence>
<gene>
    <name evidence="1" type="ORF">PR048_015894</name>
</gene>
<comment type="caution">
    <text evidence="1">The sequence shown here is derived from an EMBL/GenBank/DDBJ whole genome shotgun (WGS) entry which is preliminary data.</text>
</comment>
<name>A0ABQ9HI78_9NEOP</name>
<keyword evidence="2" id="KW-1185">Reference proteome</keyword>
<accession>A0ABQ9HI78</accession>
<proteinExistence type="predicted"/>
<protein>
    <submittedName>
        <fullName evidence="1">Uncharacterized protein</fullName>
    </submittedName>
</protein>
<dbReference type="Proteomes" id="UP001159363">
    <property type="component" value="Chromosome 4"/>
</dbReference>